<gene>
    <name evidence="1" type="ORF">BHC57_01590</name>
</gene>
<protein>
    <recommendedName>
        <fullName evidence="3">Phage tail protein</fullName>
    </recommendedName>
</protein>
<dbReference type="Pfam" id="PF06199">
    <property type="entry name" value="Phage_tail_2"/>
    <property type="match status" value="1"/>
</dbReference>
<accession>A0A855FQW0</accession>
<evidence type="ECO:0000313" key="1">
    <source>
        <dbReference type="EMBL" id="PIT62110.1"/>
    </source>
</evidence>
<dbReference type="EMBL" id="MEIU01000010">
    <property type="protein sequence ID" value="PIT62110.1"/>
    <property type="molecule type" value="Genomic_DNA"/>
</dbReference>
<evidence type="ECO:0008006" key="3">
    <source>
        <dbReference type="Google" id="ProtNLM"/>
    </source>
</evidence>
<dbReference type="Gene3D" id="2.40.30.20">
    <property type="match status" value="1"/>
</dbReference>
<organism evidence="1 2">
    <name type="scientific">Snodgrassella alvi</name>
    <dbReference type="NCBI Taxonomy" id="1196083"/>
    <lineage>
        <taxon>Bacteria</taxon>
        <taxon>Pseudomonadati</taxon>
        <taxon>Pseudomonadota</taxon>
        <taxon>Betaproteobacteria</taxon>
        <taxon>Neisseriales</taxon>
        <taxon>Neisseriaceae</taxon>
        <taxon>Snodgrassella</taxon>
    </lineage>
</organism>
<dbReference type="InterPro" id="IPR023366">
    <property type="entry name" value="ATP_synth_asu-like_sf"/>
</dbReference>
<proteinExistence type="predicted"/>
<name>A0A855FQW0_9NEIS</name>
<evidence type="ECO:0000313" key="2">
    <source>
        <dbReference type="Proteomes" id="UP000230463"/>
    </source>
</evidence>
<comment type="caution">
    <text evidence="1">The sequence shown here is derived from an EMBL/GenBank/DDBJ whole genome shotgun (WGS) entry which is preliminary data.</text>
</comment>
<dbReference type="RefSeq" id="WP_100123184.1">
    <property type="nucleotide sequence ID" value="NZ_MEIU01000010.1"/>
</dbReference>
<sequence length="226" mass="25295">MAKAPVRNRRSTKRGMSFKSNTYFYDLPDVPTKEISALTNTKPAIATSVGHGLKTGDVVWLESEENGAINGYYLVDVSNEDTFALMILDGEDIGTITDAKFTTPKRYSFCDATSVKISAFKTKEINVTTICDEDSVVELETEPGTISLSGLWEPDKAVQSFLEDMAEEKETIFFTMKPKGSKRMRGYQVKITSYDWDGKSEDKWQFAMELKINGRGRKLDMTTGAK</sequence>
<dbReference type="InterPro" id="IPR011855">
    <property type="entry name" value="Phgtail_TP901_1"/>
</dbReference>
<dbReference type="AlphaFoldDB" id="A0A855FQW0"/>
<reference evidence="1 2" key="1">
    <citation type="journal article" date="2017" name="MBio">
        <title>Type VI secretion-mediated competition in the bee gut microbiome.</title>
        <authorList>
            <person name="Steele M.I."/>
            <person name="Kwong W.K."/>
            <person name="Powell J.E."/>
            <person name="Whiteley M."/>
            <person name="Moran N.A."/>
        </authorList>
    </citation>
    <scope>NUCLEOTIDE SEQUENCE [LARGE SCALE GENOMIC DNA]</scope>
    <source>
        <strain evidence="1 2">HK3</strain>
    </source>
</reference>
<dbReference type="Proteomes" id="UP000230463">
    <property type="component" value="Unassembled WGS sequence"/>
</dbReference>